<accession>A0ABS2WPD2</accession>
<evidence type="ECO:0000259" key="14">
    <source>
        <dbReference type="PROSITE" id="PS51918"/>
    </source>
</evidence>
<protein>
    <recommendedName>
        <fullName evidence="3 13">Biotin synthase</fullName>
        <ecNumber evidence="3 13">2.8.1.6</ecNumber>
    </recommendedName>
</protein>
<dbReference type="EMBL" id="JAFHKK010000001">
    <property type="protein sequence ID" value="MBN2963360.1"/>
    <property type="molecule type" value="Genomic_DNA"/>
</dbReference>
<dbReference type="SFLD" id="SFLDG01060">
    <property type="entry name" value="BATS_domain_containing"/>
    <property type="match status" value="1"/>
</dbReference>
<dbReference type="InterPro" id="IPR010722">
    <property type="entry name" value="BATS_dom"/>
</dbReference>
<keyword evidence="4 13" id="KW-0004">4Fe-4S</keyword>
<comment type="catalytic activity">
    <reaction evidence="12 13">
        <text>(4R,5S)-dethiobiotin + (sulfur carrier)-SH + 2 reduced [2Fe-2S]-[ferredoxin] + 2 S-adenosyl-L-methionine = (sulfur carrier)-H + biotin + 2 5'-deoxyadenosine + 2 L-methionine + 2 oxidized [2Fe-2S]-[ferredoxin]</text>
        <dbReference type="Rhea" id="RHEA:22060"/>
        <dbReference type="Rhea" id="RHEA-COMP:10000"/>
        <dbReference type="Rhea" id="RHEA-COMP:10001"/>
        <dbReference type="Rhea" id="RHEA-COMP:14737"/>
        <dbReference type="Rhea" id="RHEA-COMP:14739"/>
        <dbReference type="ChEBI" id="CHEBI:17319"/>
        <dbReference type="ChEBI" id="CHEBI:29917"/>
        <dbReference type="ChEBI" id="CHEBI:33737"/>
        <dbReference type="ChEBI" id="CHEBI:33738"/>
        <dbReference type="ChEBI" id="CHEBI:57586"/>
        <dbReference type="ChEBI" id="CHEBI:57844"/>
        <dbReference type="ChEBI" id="CHEBI:59789"/>
        <dbReference type="ChEBI" id="CHEBI:64428"/>
        <dbReference type="ChEBI" id="CHEBI:149473"/>
        <dbReference type="EC" id="2.8.1.6"/>
    </reaction>
</comment>
<feature type="binding site" evidence="13">
    <location>
        <position position="21"/>
    </location>
    <ligand>
        <name>[4Fe-4S] cluster</name>
        <dbReference type="ChEBI" id="CHEBI:49883"/>
        <note>4Fe-4S-S-AdoMet</note>
    </ligand>
</feature>
<comment type="function">
    <text evidence="13">Catalyzes the conversion of dethiobiotin (DTB) to biotin by the insertion of a sulfur atom into dethiobiotin via a radical-based mechanism.</text>
</comment>
<comment type="subunit">
    <text evidence="13">Homodimer.</text>
</comment>
<dbReference type="InterPro" id="IPR006638">
    <property type="entry name" value="Elp3/MiaA/NifB-like_rSAM"/>
</dbReference>
<evidence type="ECO:0000256" key="5">
    <source>
        <dbReference type="ARBA" id="ARBA00022679"/>
    </source>
</evidence>
<evidence type="ECO:0000256" key="1">
    <source>
        <dbReference type="ARBA" id="ARBA00004942"/>
    </source>
</evidence>
<comment type="cofactor">
    <cofactor evidence="13">
        <name>[4Fe-4S] cluster</name>
        <dbReference type="ChEBI" id="CHEBI:49883"/>
    </cofactor>
    <text evidence="13">Binds 1 [4Fe-4S] cluster. The cluster is coordinated with 3 cysteines and an exchangeable S-adenosyl-L-methionine.</text>
</comment>
<comment type="caution">
    <text evidence="15">The sequence shown here is derived from an EMBL/GenBank/DDBJ whole genome shotgun (WGS) entry which is preliminary data.</text>
</comment>
<dbReference type="InterPro" id="IPR002684">
    <property type="entry name" value="Biotin_synth/BioAB"/>
</dbReference>
<dbReference type="SMART" id="SM00876">
    <property type="entry name" value="BATS"/>
    <property type="match status" value="1"/>
</dbReference>
<dbReference type="InterPro" id="IPR058240">
    <property type="entry name" value="rSAM_sf"/>
</dbReference>
<evidence type="ECO:0000256" key="13">
    <source>
        <dbReference type="HAMAP-Rule" id="MF_01694"/>
    </source>
</evidence>
<evidence type="ECO:0000256" key="9">
    <source>
        <dbReference type="ARBA" id="ARBA00022756"/>
    </source>
</evidence>
<evidence type="ECO:0000256" key="8">
    <source>
        <dbReference type="ARBA" id="ARBA00022723"/>
    </source>
</evidence>
<name>A0ABS2WPD2_9BACT</name>
<keyword evidence="16" id="KW-1185">Reference proteome</keyword>
<evidence type="ECO:0000256" key="12">
    <source>
        <dbReference type="ARBA" id="ARBA00051157"/>
    </source>
</evidence>
<dbReference type="Pfam" id="PF06968">
    <property type="entry name" value="BATS"/>
    <property type="match status" value="1"/>
</dbReference>
<feature type="binding site" evidence="13">
    <location>
        <position position="17"/>
    </location>
    <ligand>
        <name>[4Fe-4S] cluster</name>
        <dbReference type="ChEBI" id="CHEBI:49883"/>
        <note>4Fe-4S-S-AdoMet</note>
    </ligand>
</feature>
<reference evidence="15 16" key="3">
    <citation type="submission" date="2021-02" db="EMBL/GenBank/DDBJ databases">
        <authorList>
            <person name="Merkel A.Y."/>
        </authorList>
    </citation>
    <scope>NUCLEOTIDE SEQUENCE [LARGE SCALE GENOMIC DNA]</scope>
    <source>
        <strain evidence="15 16">T05b</strain>
    </source>
</reference>
<dbReference type="SFLD" id="SFLDS00029">
    <property type="entry name" value="Radical_SAM"/>
    <property type="match status" value="1"/>
</dbReference>
<evidence type="ECO:0000256" key="6">
    <source>
        <dbReference type="ARBA" id="ARBA00022691"/>
    </source>
</evidence>
<evidence type="ECO:0000256" key="4">
    <source>
        <dbReference type="ARBA" id="ARBA00022485"/>
    </source>
</evidence>
<feature type="binding site" evidence="13">
    <location>
        <position position="24"/>
    </location>
    <ligand>
        <name>[4Fe-4S] cluster</name>
        <dbReference type="ChEBI" id="CHEBI:49883"/>
        <note>4Fe-4S-S-AdoMet</note>
    </ligand>
</feature>
<reference evidence="15 16" key="2">
    <citation type="submission" date="2021-02" db="EMBL/GenBank/DDBJ databases">
        <title>Sulfurospirillum tamanensis sp. nov.</title>
        <authorList>
            <person name="Frolova A."/>
            <person name="Merkel A."/>
            <person name="Slobodkin A."/>
        </authorList>
    </citation>
    <scope>NUCLEOTIDE SEQUENCE [LARGE SCALE GENOMIC DNA]</scope>
    <source>
        <strain evidence="15 16">T05b</strain>
    </source>
</reference>
<dbReference type="HAMAP" id="MF_01694">
    <property type="entry name" value="BioB"/>
    <property type="match status" value="1"/>
</dbReference>
<dbReference type="PANTHER" id="PTHR22976:SF2">
    <property type="entry name" value="BIOTIN SYNTHASE, MITOCHONDRIAL"/>
    <property type="match status" value="1"/>
</dbReference>
<dbReference type="InterPro" id="IPR007197">
    <property type="entry name" value="rSAM"/>
</dbReference>
<reference evidence="16" key="1">
    <citation type="submission" date="2021-02" db="EMBL/GenBank/DDBJ databases">
        <title>Sulfurospirillum tamanensis sp. nov.</title>
        <authorList>
            <person name="Merkel A.Y."/>
        </authorList>
    </citation>
    <scope>NUCLEOTIDE SEQUENCE [LARGE SCALE GENOMIC DNA]</scope>
    <source>
        <strain evidence="16">T05b</strain>
    </source>
</reference>
<keyword evidence="5 13" id="KW-0808">Transferase</keyword>
<feature type="binding site" evidence="13">
    <location>
        <position position="61"/>
    </location>
    <ligand>
        <name>[2Fe-2S] cluster</name>
        <dbReference type="ChEBI" id="CHEBI:190135"/>
    </ligand>
</feature>
<dbReference type="GO" id="GO:0004076">
    <property type="term" value="F:biotin synthase activity"/>
    <property type="evidence" value="ECO:0007669"/>
    <property type="project" value="UniProtKB-EC"/>
</dbReference>
<keyword evidence="6 13" id="KW-0949">S-adenosyl-L-methionine</keyword>
<comment type="caution">
    <text evidence="13">Lacks conserved residue(s) required for the propagation of feature annotation.</text>
</comment>
<evidence type="ECO:0000313" key="15">
    <source>
        <dbReference type="EMBL" id="MBN2963360.1"/>
    </source>
</evidence>
<dbReference type="SFLD" id="SFLDG01278">
    <property type="entry name" value="biotin_synthase_like"/>
    <property type="match status" value="1"/>
</dbReference>
<keyword evidence="9 13" id="KW-0093">Biotin biosynthesis</keyword>
<dbReference type="InterPro" id="IPR013785">
    <property type="entry name" value="Aldolase_TIM"/>
</dbReference>
<keyword evidence="8 13" id="KW-0479">Metal-binding</keyword>
<evidence type="ECO:0000256" key="10">
    <source>
        <dbReference type="ARBA" id="ARBA00023004"/>
    </source>
</evidence>
<dbReference type="PIRSF" id="PIRSF001619">
    <property type="entry name" value="Biotin_synth"/>
    <property type="match status" value="1"/>
</dbReference>
<dbReference type="PANTHER" id="PTHR22976">
    <property type="entry name" value="BIOTIN SYNTHASE"/>
    <property type="match status" value="1"/>
</dbReference>
<comment type="cofactor">
    <cofactor evidence="13">
        <name>[2Fe-2S] cluster</name>
        <dbReference type="ChEBI" id="CHEBI:190135"/>
    </cofactor>
    <text evidence="13">Binds 1 [2Fe-2S] cluster. The cluster is coordinated with 3 cysteines and 1 arginine.</text>
</comment>
<evidence type="ECO:0000256" key="2">
    <source>
        <dbReference type="ARBA" id="ARBA00010765"/>
    </source>
</evidence>
<dbReference type="InterPro" id="IPR024177">
    <property type="entry name" value="Biotin_synthase"/>
</dbReference>
<dbReference type="SUPFAM" id="SSF102114">
    <property type="entry name" value="Radical SAM enzymes"/>
    <property type="match status" value="1"/>
</dbReference>
<evidence type="ECO:0000256" key="3">
    <source>
        <dbReference type="ARBA" id="ARBA00012236"/>
    </source>
</evidence>
<keyword evidence="10 13" id="KW-0408">Iron</keyword>
<dbReference type="Proteomes" id="UP000703590">
    <property type="component" value="Unassembled WGS sequence"/>
</dbReference>
<comment type="similarity">
    <text evidence="2 13">Belongs to the radical SAM superfamily. Biotin synthase family.</text>
</comment>
<gene>
    <name evidence="13" type="primary">bioB</name>
    <name evidence="15" type="ORF">JWV37_01075</name>
</gene>
<dbReference type="Pfam" id="PF04055">
    <property type="entry name" value="Radical_SAM"/>
    <property type="match status" value="1"/>
</dbReference>
<dbReference type="EC" id="2.8.1.6" evidence="3 13"/>
<dbReference type="NCBIfam" id="NF006308">
    <property type="entry name" value="PRK08508.1"/>
    <property type="match status" value="1"/>
</dbReference>
<sequence>MSSIFLCAISNIKSGACEQDCAFCAQSISHGATIDRYSKKPIGTIIYEAKRAKERYATGFCLVSSGKSLTPKTLALVCDAAKAITDLDLGLKLIACNGVVADPEDLYTLKAAGVQAYNHNLETSEAFYPTLCSTHTWQERYRTCKHVGEVGLDLVCGGIFGVGESEEDRVSLLTSIASLNPKNVPLNFFHPNPALPISQPTLSQEEALKIISLARTCIPNAQKIMLAGGRERVFGKGNYTFFSYGANAMVIGDYLTTQGEDAKAELEALKTLGLEIAGACKEI</sequence>
<dbReference type="NCBIfam" id="TIGR00433">
    <property type="entry name" value="bioB"/>
    <property type="match status" value="1"/>
</dbReference>
<feature type="domain" description="Radical SAM core" evidence="14">
    <location>
        <begin position="1"/>
        <end position="230"/>
    </location>
</feature>
<keyword evidence="11 13" id="KW-0411">Iron-sulfur</keyword>
<dbReference type="SMART" id="SM00729">
    <property type="entry name" value="Elp3"/>
    <property type="match status" value="1"/>
</dbReference>
<organism evidence="15 16">
    <name type="scientific">Sulfurospirillum tamanense</name>
    <dbReference type="NCBI Taxonomy" id="2813362"/>
    <lineage>
        <taxon>Bacteria</taxon>
        <taxon>Pseudomonadati</taxon>
        <taxon>Campylobacterota</taxon>
        <taxon>Epsilonproteobacteria</taxon>
        <taxon>Campylobacterales</taxon>
        <taxon>Sulfurospirillaceae</taxon>
        <taxon>Sulfurospirillum</taxon>
    </lineage>
</organism>
<proteinExistence type="inferred from homology"/>
<dbReference type="PROSITE" id="PS51918">
    <property type="entry name" value="RADICAL_SAM"/>
    <property type="match status" value="1"/>
</dbReference>
<keyword evidence="7 13" id="KW-0001">2Fe-2S</keyword>
<evidence type="ECO:0000313" key="16">
    <source>
        <dbReference type="Proteomes" id="UP000703590"/>
    </source>
</evidence>
<dbReference type="Gene3D" id="3.20.20.70">
    <property type="entry name" value="Aldolase class I"/>
    <property type="match status" value="1"/>
</dbReference>
<evidence type="ECO:0000256" key="7">
    <source>
        <dbReference type="ARBA" id="ARBA00022714"/>
    </source>
</evidence>
<dbReference type="RefSeq" id="WP_205457790.1">
    <property type="nucleotide sequence ID" value="NZ_JAFHKK010000001.1"/>
</dbReference>
<comment type="pathway">
    <text evidence="1 13">Cofactor biosynthesis; biotin biosynthesis; biotin from 7,8-diaminononanoate: step 2/2.</text>
</comment>
<evidence type="ECO:0000256" key="11">
    <source>
        <dbReference type="ARBA" id="ARBA00023014"/>
    </source>
</evidence>